<feature type="domain" description="AP2/ERF" evidence="6">
    <location>
        <begin position="10"/>
        <end position="65"/>
    </location>
</feature>
<keyword evidence="4" id="KW-0804">Transcription</keyword>
<comment type="subcellular location">
    <subcellularLocation>
        <location evidence="1">Nucleus</location>
    </subcellularLocation>
</comment>
<dbReference type="OMA" id="EYERWFD"/>
<dbReference type="InterPro" id="IPR036955">
    <property type="entry name" value="AP2/ERF_dom_sf"/>
</dbReference>
<evidence type="ECO:0000259" key="6">
    <source>
        <dbReference type="PROSITE" id="PS51032"/>
    </source>
</evidence>
<proteinExistence type="predicted"/>
<dbReference type="PROSITE" id="PS51032">
    <property type="entry name" value="AP2_ERF"/>
    <property type="match status" value="1"/>
</dbReference>
<sequence>MPPRRRGASGYCGVRLRPNGGYYAEIRSGNLRLGLGTYGTAREAGRAYDAAAWRLGRPRGQINFQDVYTLQQALDRAPPPRLNTAQDRAEHAERQRRLLIAQEDERVMAEWWRRHPEDVAYEQSYWARRREEDTRRHREARLDRRRRKALANAQSDLVEAGGQSFFTPNDDRWLDIWLDTSDDIAEEDDDSDNSDLD</sequence>
<accession>A0A3B6B5F7</accession>
<dbReference type="InterPro" id="IPR016177">
    <property type="entry name" value="DNA-bd_dom_sf"/>
</dbReference>
<reference evidence="7" key="1">
    <citation type="submission" date="2018-08" db="EMBL/GenBank/DDBJ databases">
        <authorList>
            <person name="Rossello M."/>
        </authorList>
    </citation>
    <scope>NUCLEOTIDE SEQUENCE [LARGE SCALE GENOMIC DNA]</scope>
    <source>
        <strain evidence="7">cv. Chinese Spring</strain>
    </source>
</reference>
<dbReference type="InterPro" id="IPR050913">
    <property type="entry name" value="AP2/ERF_ERF"/>
</dbReference>
<name>A0A3B6B5F7_WHEAT</name>
<evidence type="ECO:0000313" key="8">
    <source>
        <dbReference type="Proteomes" id="UP000019116"/>
    </source>
</evidence>
<reference evidence="7" key="2">
    <citation type="submission" date="2018-10" db="UniProtKB">
        <authorList>
            <consortium name="EnsemblPlants"/>
        </authorList>
    </citation>
    <scope>IDENTIFICATION</scope>
</reference>
<dbReference type="PANTHER" id="PTHR31194">
    <property type="entry name" value="SHN SHINE , DNA BINDING / TRANSCRIPTION FACTOR"/>
    <property type="match status" value="1"/>
</dbReference>
<organism evidence="7">
    <name type="scientific">Triticum aestivum</name>
    <name type="common">Wheat</name>
    <dbReference type="NCBI Taxonomy" id="4565"/>
    <lineage>
        <taxon>Eukaryota</taxon>
        <taxon>Viridiplantae</taxon>
        <taxon>Streptophyta</taxon>
        <taxon>Embryophyta</taxon>
        <taxon>Tracheophyta</taxon>
        <taxon>Spermatophyta</taxon>
        <taxon>Magnoliopsida</taxon>
        <taxon>Liliopsida</taxon>
        <taxon>Poales</taxon>
        <taxon>Poaceae</taxon>
        <taxon>BOP clade</taxon>
        <taxon>Pooideae</taxon>
        <taxon>Triticodae</taxon>
        <taxon>Triticeae</taxon>
        <taxon>Triticinae</taxon>
        <taxon>Triticum</taxon>
    </lineage>
</organism>
<evidence type="ECO:0000313" key="7">
    <source>
        <dbReference type="EnsemblPlants" id="TraesCS2A02G476100.1.cds1"/>
    </source>
</evidence>
<keyword evidence="3" id="KW-0238">DNA-binding</keyword>
<keyword evidence="5" id="KW-0539">Nucleus</keyword>
<dbReference type="SUPFAM" id="SSF54171">
    <property type="entry name" value="DNA-binding domain"/>
    <property type="match status" value="1"/>
</dbReference>
<dbReference type="PANTHER" id="PTHR31194:SF189">
    <property type="entry name" value="AP2_ERF DOMAIN-CONTAINING PROTEIN"/>
    <property type="match status" value="1"/>
</dbReference>
<dbReference type="Gramene" id="TraesCS2A02G476100.1">
    <property type="protein sequence ID" value="TraesCS2A02G476100.1.cds1"/>
    <property type="gene ID" value="TraesCS2A02G476100"/>
</dbReference>
<keyword evidence="8" id="KW-1185">Reference proteome</keyword>
<dbReference type="GO" id="GO:0000976">
    <property type="term" value="F:transcription cis-regulatory region binding"/>
    <property type="evidence" value="ECO:0000318"/>
    <property type="project" value="GO_Central"/>
</dbReference>
<dbReference type="Gene3D" id="3.30.730.10">
    <property type="entry name" value="AP2/ERF domain"/>
    <property type="match status" value="1"/>
</dbReference>
<evidence type="ECO:0000256" key="3">
    <source>
        <dbReference type="ARBA" id="ARBA00023125"/>
    </source>
</evidence>
<evidence type="ECO:0000256" key="4">
    <source>
        <dbReference type="ARBA" id="ARBA00023163"/>
    </source>
</evidence>
<dbReference type="OrthoDB" id="681852at2759"/>
<protein>
    <recommendedName>
        <fullName evidence="6">AP2/ERF domain-containing protein</fullName>
    </recommendedName>
</protein>
<evidence type="ECO:0000256" key="1">
    <source>
        <dbReference type="ARBA" id="ARBA00004123"/>
    </source>
</evidence>
<dbReference type="GO" id="GO:0005634">
    <property type="term" value="C:nucleus"/>
    <property type="evidence" value="ECO:0000318"/>
    <property type="project" value="GO_Central"/>
</dbReference>
<keyword evidence="2" id="KW-0805">Transcription regulation</keyword>
<dbReference type="InterPro" id="IPR001471">
    <property type="entry name" value="AP2/ERF_dom"/>
</dbReference>
<dbReference type="AlphaFoldDB" id="A0A3B6B5F7"/>
<dbReference type="Gramene" id="TraesCS2A03G1116600.1">
    <property type="protein sequence ID" value="TraesCS2A03G1116600.1.CDS1"/>
    <property type="gene ID" value="TraesCS2A03G1116600"/>
</dbReference>
<dbReference type="SMART" id="SM00380">
    <property type="entry name" value="AP2"/>
    <property type="match status" value="1"/>
</dbReference>
<dbReference type="EnsemblPlants" id="TraesCS2A02G476100.1">
    <property type="protein sequence ID" value="TraesCS2A02G476100.1.cds1"/>
    <property type="gene ID" value="TraesCS2A02G476100"/>
</dbReference>
<evidence type="ECO:0000256" key="5">
    <source>
        <dbReference type="ARBA" id="ARBA00023242"/>
    </source>
</evidence>
<evidence type="ECO:0000256" key="2">
    <source>
        <dbReference type="ARBA" id="ARBA00023015"/>
    </source>
</evidence>
<dbReference type="CDD" id="cd00018">
    <property type="entry name" value="AP2"/>
    <property type="match status" value="1"/>
</dbReference>
<dbReference type="Proteomes" id="UP000019116">
    <property type="component" value="Chromosome 2A"/>
</dbReference>
<dbReference type="GO" id="GO:0003700">
    <property type="term" value="F:DNA-binding transcription factor activity"/>
    <property type="evidence" value="ECO:0000318"/>
    <property type="project" value="GO_Central"/>
</dbReference>